<reference evidence="2" key="1">
    <citation type="submission" date="2016-03" db="EMBL/GenBank/DDBJ databases">
        <authorList>
            <person name="Heylen K."/>
            <person name="De Vos P."/>
            <person name="Vekeman B."/>
        </authorList>
    </citation>
    <scope>NUCLEOTIDE SEQUENCE [LARGE SCALE GENOMIC DNA]</scope>
    <source>
        <strain evidence="2">R-45383</strain>
    </source>
</reference>
<dbReference type="AlphaFoldDB" id="A0A177NHC4"/>
<name>A0A177NHC4_9GAMM</name>
<organism evidence="1 2">
    <name type="scientific">Methylomonas koyamae</name>
    <dbReference type="NCBI Taxonomy" id="702114"/>
    <lineage>
        <taxon>Bacteria</taxon>
        <taxon>Pseudomonadati</taxon>
        <taxon>Pseudomonadota</taxon>
        <taxon>Gammaproteobacteria</taxon>
        <taxon>Methylococcales</taxon>
        <taxon>Methylococcaceae</taxon>
        <taxon>Methylomonas</taxon>
    </lineage>
</organism>
<evidence type="ECO:0000313" key="2">
    <source>
        <dbReference type="Proteomes" id="UP000077628"/>
    </source>
</evidence>
<protein>
    <submittedName>
        <fullName evidence="1">Uncharacterized protein</fullName>
    </submittedName>
</protein>
<keyword evidence="2" id="KW-1185">Reference proteome</keyword>
<evidence type="ECO:0000313" key="1">
    <source>
        <dbReference type="EMBL" id="OAI17448.1"/>
    </source>
</evidence>
<dbReference type="EMBL" id="LUUK01000177">
    <property type="protein sequence ID" value="OAI17448.1"/>
    <property type="molecule type" value="Genomic_DNA"/>
</dbReference>
<proteinExistence type="predicted"/>
<dbReference type="Proteomes" id="UP000077628">
    <property type="component" value="Unassembled WGS sequence"/>
</dbReference>
<gene>
    <name evidence="1" type="ORF">A1355_07325</name>
</gene>
<comment type="caution">
    <text evidence="1">The sequence shown here is derived from an EMBL/GenBank/DDBJ whole genome shotgun (WGS) entry which is preliminary data.</text>
</comment>
<dbReference type="STRING" id="702114.A1355_07325"/>
<accession>A0A177NHC4</accession>
<sequence>MKIHQVPLTLKREPHSRRFDLSQPLPEKTNSIIFKTHAKRSFLSGNQAIKFPLKHALFRNRTAAVVVSRTRQLRQHIQIAY</sequence>